<organism evidence="13 14">
    <name type="scientific">Cloeon dipterum</name>
    <dbReference type="NCBI Taxonomy" id="197152"/>
    <lineage>
        <taxon>Eukaryota</taxon>
        <taxon>Metazoa</taxon>
        <taxon>Ecdysozoa</taxon>
        <taxon>Arthropoda</taxon>
        <taxon>Hexapoda</taxon>
        <taxon>Insecta</taxon>
        <taxon>Pterygota</taxon>
        <taxon>Palaeoptera</taxon>
        <taxon>Ephemeroptera</taxon>
        <taxon>Pisciforma</taxon>
        <taxon>Baetidae</taxon>
        <taxon>Cloeon</taxon>
    </lineage>
</organism>
<evidence type="ECO:0000259" key="12">
    <source>
        <dbReference type="PROSITE" id="PS50067"/>
    </source>
</evidence>
<keyword evidence="3 8" id="KW-0547">Nucleotide-binding</keyword>
<dbReference type="InterPro" id="IPR027640">
    <property type="entry name" value="Kinesin-like_fam"/>
</dbReference>
<evidence type="ECO:0000256" key="5">
    <source>
        <dbReference type="ARBA" id="ARBA00023054"/>
    </source>
</evidence>
<feature type="region of interest" description="Disordered" evidence="11">
    <location>
        <begin position="795"/>
        <end position="847"/>
    </location>
</feature>
<evidence type="ECO:0000256" key="4">
    <source>
        <dbReference type="ARBA" id="ARBA00022840"/>
    </source>
</evidence>
<dbReference type="PRINTS" id="PR00380">
    <property type="entry name" value="KINESINHEAVY"/>
</dbReference>
<comment type="subcellular location">
    <subcellularLocation>
        <location evidence="1">Cytoplasm</location>
        <location evidence="1">Cytoskeleton</location>
    </subcellularLocation>
</comment>
<dbReference type="PROSITE" id="PS00411">
    <property type="entry name" value="KINESIN_MOTOR_1"/>
    <property type="match status" value="1"/>
</dbReference>
<feature type="coiled-coil region" evidence="10">
    <location>
        <begin position="614"/>
        <end position="641"/>
    </location>
</feature>
<evidence type="ECO:0000256" key="2">
    <source>
        <dbReference type="ARBA" id="ARBA00022701"/>
    </source>
</evidence>
<evidence type="ECO:0000313" key="13">
    <source>
        <dbReference type="EMBL" id="CAB3363980.1"/>
    </source>
</evidence>
<dbReference type="OrthoDB" id="3176171at2759"/>
<feature type="binding site" evidence="8">
    <location>
        <begin position="158"/>
        <end position="165"/>
    </location>
    <ligand>
        <name>ATP</name>
        <dbReference type="ChEBI" id="CHEBI:30616"/>
    </ligand>
</feature>
<evidence type="ECO:0000256" key="11">
    <source>
        <dbReference type="SAM" id="MobiDB-lite"/>
    </source>
</evidence>
<dbReference type="GO" id="GO:0007018">
    <property type="term" value="P:microtubule-based movement"/>
    <property type="evidence" value="ECO:0007669"/>
    <property type="project" value="InterPro"/>
</dbReference>
<feature type="compositionally biased region" description="Pro residues" evidence="11">
    <location>
        <begin position="894"/>
        <end position="905"/>
    </location>
</feature>
<comment type="similarity">
    <text evidence="8 9">Belongs to the TRAFAC class myosin-kinesin ATPase superfamily. Kinesin family.</text>
</comment>
<keyword evidence="7" id="KW-0206">Cytoskeleton</keyword>
<evidence type="ECO:0000256" key="8">
    <source>
        <dbReference type="PROSITE-ProRule" id="PRU00283"/>
    </source>
</evidence>
<dbReference type="InterPro" id="IPR027417">
    <property type="entry name" value="P-loop_NTPase"/>
</dbReference>
<keyword evidence="14" id="KW-1185">Reference proteome</keyword>
<evidence type="ECO:0000256" key="10">
    <source>
        <dbReference type="SAM" id="Coils"/>
    </source>
</evidence>
<dbReference type="Proteomes" id="UP000494165">
    <property type="component" value="Unassembled WGS sequence"/>
</dbReference>
<dbReference type="InterPro" id="IPR036961">
    <property type="entry name" value="Kinesin_motor_dom_sf"/>
</dbReference>
<keyword evidence="4 8" id="KW-0067">ATP-binding</keyword>
<accession>A0A8S1C5D7</accession>
<dbReference type="SMART" id="SM00129">
    <property type="entry name" value="KISc"/>
    <property type="match status" value="1"/>
</dbReference>
<feature type="region of interest" description="Disordered" evidence="11">
    <location>
        <begin position="863"/>
        <end position="933"/>
    </location>
</feature>
<dbReference type="GO" id="GO:0005874">
    <property type="term" value="C:microtubule"/>
    <property type="evidence" value="ECO:0007669"/>
    <property type="project" value="UniProtKB-KW"/>
</dbReference>
<dbReference type="PANTHER" id="PTHR47968:SF13">
    <property type="entry name" value="KINESIN-LIKE PROTEIN KIF19 ISOFORM X1"/>
    <property type="match status" value="1"/>
</dbReference>
<evidence type="ECO:0000256" key="7">
    <source>
        <dbReference type="ARBA" id="ARBA00023212"/>
    </source>
</evidence>
<feature type="domain" description="Kinesin motor" evidence="12">
    <location>
        <begin position="68"/>
        <end position="427"/>
    </location>
</feature>
<feature type="compositionally biased region" description="Low complexity" evidence="11">
    <location>
        <begin position="476"/>
        <end position="487"/>
    </location>
</feature>
<dbReference type="EMBL" id="CADEPI010000014">
    <property type="protein sequence ID" value="CAB3363980.1"/>
    <property type="molecule type" value="Genomic_DNA"/>
</dbReference>
<evidence type="ECO:0000256" key="3">
    <source>
        <dbReference type="ARBA" id="ARBA00022741"/>
    </source>
</evidence>
<proteinExistence type="inferred from homology"/>
<dbReference type="GO" id="GO:0003777">
    <property type="term" value="F:microtubule motor activity"/>
    <property type="evidence" value="ECO:0007669"/>
    <property type="project" value="InterPro"/>
</dbReference>
<keyword evidence="6 8" id="KW-0505">Motor protein</keyword>
<feature type="region of interest" description="Disordered" evidence="11">
    <location>
        <begin position="198"/>
        <end position="231"/>
    </location>
</feature>
<dbReference type="SUPFAM" id="SSF52540">
    <property type="entry name" value="P-loop containing nucleoside triphosphate hydrolases"/>
    <property type="match status" value="1"/>
</dbReference>
<dbReference type="GO" id="GO:0005524">
    <property type="term" value="F:ATP binding"/>
    <property type="evidence" value="ECO:0007669"/>
    <property type="project" value="UniProtKB-UniRule"/>
</dbReference>
<feature type="compositionally biased region" description="Basic residues" evidence="11">
    <location>
        <begin position="800"/>
        <end position="809"/>
    </location>
</feature>
<evidence type="ECO:0000313" key="14">
    <source>
        <dbReference type="Proteomes" id="UP000494165"/>
    </source>
</evidence>
<keyword evidence="5 10" id="KW-0175">Coiled coil</keyword>
<reference evidence="13 14" key="1">
    <citation type="submission" date="2020-04" db="EMBL/GenBank/DDBJ databases">
        <authorList>
            <person name="Alioto T."/>
            <person name="Alioto T."/>
            <person name="Gomez Garrido J."/>
        </authorList>
    </citation>
    <scope>NUCLEOTIDE SEQUENCE [LARGE SCALE GENOMIC DNA]</scope>
</reference>
<dbReference type="InterPro" id="IPR001752">
    <property type="entry name" value="Kinesin_motor_dom"/>
</dbReference>
<dbReference type="PROSITE" id="PS50067">
    <property type="entry name" value="KINESIN_MOTOR_2"/>
    <property type="match status" value="1"/>
</dbReference>
<evidence type="ECO:0000256" key="6">
    <source>
        <dbReference type="ARBA" id="ARBA00023175"/>
    </source>
</evidence>
<protein>
    <recommendedName>
        <fullName evidence="9">Kinesin-like protein</fullName>
    </recommendedName>
</protein>
<keyword evidence="2 9" id="KW-0493">Microtubule</keyword>
<keyword evidence="7" id="KW-0963">Cytoplasm</keyword>
<dbReference type="Pfam" id="PF00225">
    <property type="entry name" value="Kinesin"/>
    <property type="match status" value="1"/>
</dbReference>
<dbReference type="AlphaFoldDB" id="A0A8S1C5D7"/>
<sequence length="933" mass="105232">MTMTPQEEDELENEEDDLRDMLITDQDQLDLEPVEFEQVQIPVPILPKVEEPLKAKGGKKIDNPPEDRLVVAVRLRPHDDRKDARRSVYALDDKTVVVREKDNVRTDILRQKRVSDRQYEFDLVLDEDANQEEVYEGTTRALVEKVVRGGNATVLAYGATGAGKTYTMVGTAEEPGVMVRALDDLFKEAAVLDGETAAEKFPEEKDGSESDLSSSPLSRRRKKPSPAPKRQVTMSYLEVYNEKIKDLLNPSAQQLELREDSSGGVRVSGLSEVFAQSTEEVLKLLQRGNKARSVEPTAANKTSSRSHAMLQVSVVGNGEPEGRLLMVDLAGSERASQTQNRGKRLQEGAHINLSLLALGNCITALARGGDVRHINFRDSKLTRLLKGALTGGGSKLSCVMIAHVAPGSVHREESRTTLLYAERAARISLAAAQNSRPAGYMAAQATIRAEKKRLRAEIEMMRARLDVERSNSDEVIPSNNNNSNNIPTPRIHHQSHHPVMIRNQPRMMHMQQVPNDELSDIKEQILASFRDQMRARRRLLEVDSQLLGLGMLSDRYNLTLRRWETKHGQLYKAARLGRSAKKSLTDPEDSDYTTQLEEEAQQAWRELCRIEREQEHLNAVRADAQNDLEKSRQRANILEQELSKRVGSEWGERELLALICRVHELELERLEAHGAALAREHELRRRQSALRRHERQRQLCDQIITQQRQLIEEKSLSLPDDLEELYSEYLREVQTSSFNAREPEIETPGTAFRLNLPPIFTADYGQHLEPDPLIRQNPSNRGFIVSPVSSPMTVQSHQHYAPRKPRVQRTYRVSNKNKREPDIYQISTPGSSGDSSRDSPLPPINNQADLTFSLSQAMHLMASSPRGQHMSMSPLPPIKLPTSAKSHQHTAFGHPPPCPPKPSRLPRPVATHGGRSRRNSLMPRSLSDEDLRD</sequence>
<feature type="region of interest" description="Disordered" evidence="11">
    <location>
        <begin position="469"/>
        <end position="492"/>
    </location>
</feature>
<comment type="caution">
    <text evidence="13">The sequence shown here is derived from an EMBL/GenBank/DDBJ whole genome shotgun (WGS) entry which is preliminary data.</text>
</comment>
<feature type="compositionally biased region" description="Basic and acidic residues" evidence="11">
    <location>
        <begin position="198"/>
        <end position="208"/>
    </location>
</feature>
<gene>
    <name evidence="13" type="ORF">CLODIP_2_CD06937</name>
</gene>
<dbReference type="Gene3D" id="3.40.850.10">
    <property type="entry name" value="Kinesin motor domain"/>
    <property type="match status" value="1"/>
</dbReference>
<dbReference type="GO" id="GO:0008017">
    <property type="term" value="F:microtubule binding"/>
    <property type="evidence" value="ECO:0007669"/>
    <property type="project" value="InterPro"/>
</dbReference>
<evidence type="ECO:0000256" key="1">
    <source>
        <dbReference type="ARBA" id="ARBA00004245"/>
    </source>
</evidence>
<dbReference type="InterPro" id="IPR019821">
    <property type="entry name" value="Kinesin_motor_CS"/>
</dbReference>
<name>A0A8S1C5D7_9INSE</name>
<evidence type="ECO:0000256" key="9">
    <source>
        <dbReference type="RuleBase" id="RU000394"/>
    </source>
</evidence>
<dbReference type="PANTHER" id="PTHR47968">
    <property type="entry name" value="CENTROMERE PROTEIN E"/>
    <property type="match status" value="1"/>
</dbReference>